<feature type="compositionally biased region" description="Basic and acidic residues" evidence="1">
    <location>
        <begin position="974"/>
        <end position="986"/>
    </location>
</feature>
<keyword evidence="2" id="KW-1133">Transmembrane helix</keyword>
<keyword evidence="2" id="KW-0812">Transmembrane</keyword>
<feature type="compositionally biased region" description="Basic and acidic residues" evidence="1">
    <location>
        <begin position="1000"/>
        <end position="1011"/>
    </location>
</feature>
<feature type="region of interest" description="Disordered" evidence="1">
    <location>
        <begin position="933"/>
        <end position="1029"/>
    </location>
</feature>
<feature type="compositionally biased region" description="Polar residues" evidence="1">
    <location>
        <begin position="937"/>
        <end position="954"/>
    </location>
</feature>
<dbReference type="EMBL" id="NSIT01000181">
    <property type="protein sequence ID" value="PJE78445.1"/>
    <property type="molecule type" value="Genomic_DNA"/>
</dbReference>
<accession>A0A2H9T5E7</accession>
<organism evidence="3">
    <name type="scientific">invertebrate metagenome</name>
    <dbReference type="NCBI Taxonomy" id="1711999"/>
    <lineage>
        <taxon>unclassified sequences</taxon>
        <taxon>metagenomes</taxon>
        <taxon>organismal metagenomes</taxon>
    </lineage>
</organism>
<reference evidence="3" key="1">
    <citation type="journal article" date="2017" name="Appl. Environ. Microbiol.">
        <title>Molecular characterization of an Endozoicomonas-like organism causing infection in king scallop Pecten maximus L.</title>
        <authorList>
            <person name="Cano I."/>
            <person name="van Aerle R."/>
            <person name="Ross S."/>
            <person name="Verner-Jeffreys D.W."/>
            <person name="Paley R.K."/>
            <person name="Rimmer G."/>
            <person name="Ryder D."/>
            <person name="Hooper P."/>
            <person name="Stone D."/>
            <person name="Feist S.W."/>
        </authorList>
    </citation>
    <scope>NUCLEOTIDE SEQUENCE</scope>
</reference>
<feature type="compositionally biased region" description="Low complexity" evidence="1">
    <location>
        <begin position="1058"/>
        <end position="1067"/>
    </location>
</feature>
<protein>
    <submittedName>
        <fullName evidence="3">Uncharacterized protein</fullName>
    </submittedName>
</protein>
<evidence type="ECO:0000256" key="1">
    <source>
        <dbReference type="SAM" id="MobiDB-lite"/>
    </source>
</evidence>
<sequence>MTIFIYAIAVLSFEVSAVLSKKESSCYTQNQNHMLVSFQMIDQDTFHNIRVEKQGNTCNNKAVHSNPWDSMQLTLEDFPSLLEVQSNISGKHKKTVDLSKQLPSAPHLKPKYAPLDGLLFPKLQSIHEMPLKKEKTPEEKKLGLIRNFIEQAIHAINDTNIATYGHLMDAMNEKKLSLETKNFLRKIADEWITLTKKQINIILRLDYEPLMIFIKKAGQSFSIKQDMHDYFLGSIHSGSVLALIQKIDAEEERVLIQGIAKYAAAPKKTLLSFMESETPYPLPPSILLQQTRHEQEDNGIHYSTCPSGIVTFDQLNENTLEKRTAPSRARGSMDVVPDHIQSSGLPVAAITPFNVPSVEVKSVVPAIIAVDRRMLKGNPCMEVQKGGIIRHGKDKIRSDKFRSAGMFPNLLDGNEPEKTRRVRKTIDITSILEHLSSSPIPVAIVKSLKFSHSNVADDADITIPSPIPKDWGEPLPEGYWKKKKRKKRYLTGPETTQYITSVTDIIIPSPVPKDWGEPLPEDYRQKKKRKKRYLTEAEILRSMDRQEITNANLSNTLIQTSVKKDTKVSQVLTTSPKNRSQQKKFNITPILEHLSGSPIELTKPIRSHKKNTIGHTLSVTVSNLSCSSQEKRKKEVLTEEDAFMPFQSFAKKDIKASQVLVNSSKNVSQQKRFNINPILEHLSGSPIELTKPIRSYEKNTIGYTPAVTASDIICSLQGKRKKDALVEEEIFQSTKKQKRKHHLKERNLNMADTASDEDTSEAISLERDGVFFAPLNNVNETSNIDKMHFASQKNLNADSAGELDKREKTTPTNRMLMVKKSAKAEKMENNKTGIVDNKTNNDRLSDLTGCSVENYVNDLTFGDFTDDEKREFFRSKNKLREKNLNKGKPESSTTSKYKNRKPIIKKPKNTCNYFSQEEANQNKKTVIECRDMPSLPQDLSSQKSSTSGALTTSADKNHSGAECPMPDKTTQEPNVRDEKMPDDKDVYQYSKAEVSPELADSYHRGRMKDIEPDNETTDANSTCKDLPVEGLSVSSNEKIADNEKRDADILFHDQENISESASKQSEQQQDEETDTISTDKDISAHKKKKKQGKKHKKKESKILEKTFDELIEEAKQYNQNEGRKTVKTKLSEMVSLPEPGKACTVTKDKGKENIRNTEQILTPYTLKGENSDIWLLIDKVLQEHSSGWLWEKIQVLYESADTTTILSKEMTLLLIRAAKHSHDALHQLTKAIAYGRIDLNGNEWPLLIILYRAYKKGCLGTKHSASFQYVSLSDLEKERLSTIKTNGKCSLKAMNFLIANTLIALLKGIYLDDQSERELAAQIDNILHLLDSNQLCQQSRTARKKGKQLLQFFRELIAFEFDQSVEQEDSLPLMAWLHLMTEGFGKTDSEKKRDIFCQRFDAAKQHIPYVGLLSALFYMSLLSENVGVFQYAAKQDEWNCCQRDLKIAMLLNDDYNLTQRERLLLKNNKVDPICCAISESIFANLLLYREIFMQDSEIINVLSAAMAYSPVASLFGIVIAKNTQKIEKYLCKVCCGYGVLFQCYCGLRICEFCKQKLAQVTMVYCTDEAHSEPVWLSEHSSQGLFPDRSVMREISRLYSGYQWIYWQPLRTGVK</sequence>
<feature type="compositionally biased region" description="Basic and acidic residues" evidence="1">
    <location>
        <begin position="878"/>
        <end position="889"/>
    </location>
</feature>
<feature type="transmembrane region" description="Helical" evidence="2">
    <location>
        <begin position="1498"/>
        <end position="1520"/>
    </location>
</feature>
<evidence type="ECO:0000313" key="3">
    <source>
        <dbReference type="EMBL" id="PJE78445.1"/>
    </source>
</evidence>
<comment type="caution">
    <text evidence="3">The sequence shown here is derived from an EMBL/GenBank/DDBJ whole genome shotgun (WGS) entry which is preliminary data.</text>
</comment>
<feature type="region of interest" description="Disordered" evidence="1">
    <location>
        <begin position="1058"/>
        <end position="1099"/>
    </location>
</feature>
<feature type="compositionally biased region" description="Basic residues" evidence="1">
    <location>
        <begin position="1085"/>
        <end position="1099"/>
    </location>
</feature>
<proteinExistence type="predicted"/>
<keyword evidence="2" id="KW-0472">Membrane</keyword>
<evidence type="ECO:0000256" key="2">
    <source>
        <dbReference type="SAM" id="Phobius"/>
    </source>
</evidence>
<feature type="region of interest" description="Disordered" evidence="1">
    <location>
        <begin position="878"/>
        <end position="902"/>
    </location>
</feature>
<name>A0A2H9T5E7_9ZZZZ</name>
<gene>
    <name evidence="3" type="ORF">CI610_02619</name>
</gene>